<dbReference type="OrthoDB" id="9801061at2"/>
<dbReference type="Proteomes" id="UP000288943">
    <property type="component" value="Chromosome"/>
</dbReference>
<dbReference type="PANTHER" id="PTHR42915:SF1">
    <property type="entry name" value="PEPTIDOGLYCAN BETA-N-ACETYLMURAMIDASE NAMZ"/>
    <property type="match status" value="1"/>
</dbReference>
<organism evidence="4 5">
    <name type="scientific">Paenibacillus chitinolyticus</name>
    <dbReference type="NCBI Taxonomy" id="79263"/>
    <lineage>
        <taxon>Bacteria</taxon>
        <taxon>Bacillati</taxon>
        <taxon>Bacillota</taxon>
        <taxon>Bacilli</taxon>
        <taxon>Bacillales</taxon>
        <taxon>Paenibacillaceae</taxon>
        <taxon>Paenibacillus</taxon>
    </lineage>
</organism>
<evidence type="ECO:0000313" key="4">
    <source>
        <dbReference type="EMBL" id="QAV16859.1"/>
    </source>
</evidence>
<sequence>MQGKVKTGADRFPEMAPALLKGRKFGLLTNPTGINRDFQSTIQVCAALDEAELGALFACEHGIRGERQAGVRFEDEIDPELGIPVYSLYGKHKKPTADMLSGLQAMVFDIQDLGVRFYTYLSTLIYTLEACAEAGVRVVVLDRPNPLGGLEWEGGLLDESLLSMVGAWIMPARTGMTIGEFALLAADQMKTPCELYVVKMEGWEREMEYPDTGLPWLPPSPNMPTMDTVRIYAGHCLFEGTNLSEGRGTTKPFEQVGAPWLKAEETCRELNALNLPGVRFHPVTFTPTFSKHAGQLCNGVMTFVTDPSVYKSAVTGLHLLSCIQRLHPGEFEWLAPFKEGQSTFIDLLSGSDRIRLTLHEPGALEAIIASWERDGKEWAGIRSKYLLYGPEAAAAASAAEARGNGV</sequence>
<evidence type="ECO:0000313" key="5">
    <source>
        <dbReference type="Proteomes" id="UP000288943"/>
    </source>
</evidence>
<dbReference type="EMBL" id="JAMDMJ010000002">
    <property type="protein sequence ID" value="MCY9594618.1"/>
    <property type="molecule type" value="Genomic_DNA"/>
</dbReference>
<dbReference type="Proteomes" id="UP001527202">
    <property type="component" value="Unassembled WGS sequence"/>
</dbReference>
<evidence type="ECO:0000313" key="3">
    <source>
        <dbReference type="EMBL" id="MCY9594618.1"/>
    </source>
</evidence>
<dbReference type="GeneID" id="95373947"/>
<evidence type="ECO:0000313" key="6">
    <source>
        <dbReference type="Proteomes" id="UP001527202"/>
    </source>
</evidence>
<reference evidence="4 5" key="1">
    <citation type="submission" date="2018-01" db="EMBL/GenBank/DDBJ databases">
        <title>The whole genome sequencing and assembly of Paenibacillus chitinolyticus KCCM 41400 strain.</title>
        <authorList>
            <person name="Kim J.-Y."/>
            <person name="Park M.-K."/>
            <person name="Lee Y.-J."/>
            <person name="Yi H."/>
            <person name="Bahn Y.-S."/>
            <person name="Kim J.F."/>
            <person name="Lee D.-W."/>
        </authorList>
    </citation>
    <scope>NUCLEOTIDE SEQUENCE [LARGE SCALE GENOMIC DNA]</scope>
    <source>
        <strain evidence="4 5">KCCM 41400</strain>
    </source>
</reference>
<dbReference type="AlphaFoldDB" id="A0A410WR04"/>
<dbReference type="Pfam" id="PF07075">
    <property type="entry name" value="NamZ_N"/>
    <property type="match status" value="1"/>
</dbReference>
<name>A0A410WR04_9BACL</name>
<evidence type="ECO:0000259" key="1">
    <source>
        <dbReference type="Pfam" id="PF07075"/>
    </source>
</evidence>
<dbReference type="InterPro" id="IPR048503">
    <property type="entry name" value="NamZ_C"/>
</dbReference>
<dbReference type="PANTHER" id="PTHR42915">
    <property type="entry name" value="HYPOTHETICAL 460 KDA PROTEIN IN FEUA-SIGW INTERGENIC REGION [PRECURSOR]"/>
    <property type="match status" value="1"/>
</dbReference>
<proteinExistence type="predicted"/>
<dbReference type="PIRSF" id="PIRSF016719">
    <property type="entry name" value="UCP016719"/>
    <property type="match status" value="1"/>
</dbReference>
<dbReference type="EMBL" id="CP026520">
    <property type="protein sequence ID" value="QAV16859.1"/>
    <property type="molecule type" value="Genomic_DNA"/>
</dbReference>
<dbReference type="RefSeq" id="WP_042232199.1">
    <property type="nucleotide sequence ID" value="NZ_CP026520.1"/>
</dbReference>
<protein>
    <submittedName>
        <fullName evidence="4">DUF1343 domain-containing protein</fullName>
    </submittedName>
</protein>
<dbReference type="GO" id="GO:0033922">
    <property type="term" value="F:peptidoglycan beta-N-acetylmuramidase activity"/>
    <property type="evidence" value="ECO:0007669"/>
    <property type="project" value="InterPro"/>
</dbReference>
<feature type="domain" description="Peptidoglycan beta-N-acetylmuramidase NamZ C-terminal" evidence="2">
    <location>
        <begin position="231"/>
        <end position="388"/>
    </location>
</feature>
<dbReference type="Gene3D" id="3.90.1150.140">
    <property type="match status" value="1"/>
</dbReference>
<dbReference type="Pfam" id="PF20732">
    <property type="entry name" value="NamZ_C"/>
    <property type="match status" value="1"/>
</dbReference>
<accession>A0A410WR04</accession>
<dbReference type="KEGG" id="pchi:PC41400_03825"/>
<reference evidence="3 6" key="2">
    <citation type="submission" date="2022-05" db="EMBL/GenBank/DDBJ databases">
        <title>Genome Sequencing of Bee-Associated Microbes.</title>
        <authorList>
            <person name="Dunlap C."/>
        </authorList>
    </citation>
    <scope>NUCLEOTIDE SEQUENCE [LARGE SCALE GENOMIC DNA]</scope>
    <source>
        <strain evidence="3 6">NRRL B-23120</strain>
    </source>
</reference>
<dbReference type="InterPro" id="IPR048502">
    <property type="entry name" value="NamZ_N"/>
</dbReference>
<keyword evidence="6" id="KW-1185">Reference proteome</keyword>
<dbReference type="InterPro" id="IPR008302">
    <property type="entry name" value="NamZ"/>
</dbReference>
<evidence type="ECO:0000259" key="2">
    <source>
        <dbReference type="Pfam" id="PF20732"/>
    </source>
</evidence>
<feature type="domain" description="Peptidoglycan beta-N-acetylmuramidase NamZ N-terminal" evidence="1">
    <location>
        <begin position="26"/>
        <end position="226"/>
    </location>
</feature>
<dbReference type="Gene3D" id="3.40.50.12170">
    <property type="entry name" value="Uncharacterised protein PF07075, DUF1343"/>
    <property type="match status" value="1"/>
</dbReference>
<gene>
    <name evidence="3" type="ORF">M5X16_02385</name>
    <name evidence="4" type="ORF">PC41400_03825</name>
</gene>